<feature type="domain" description="RsdA/BaiN/AoA(So)-like Rossmann fold-like" evidence="4">
    <location>
        <begin position="9"/>
        <end position="410"/>
    </location>
</feature>
<dbReference type="InterPro" id="IPR004792">
    <property type="entry name" value="BaiN-like"/>
</dbReference>
<gene>
    <name evidence="6" type="ORF">COV85_01040</name>
</gene>
<dbReference type="Pfam" id="PF22780">
    <property type="entry name" value="HI0933_like_1st"/>
    <property type="match status" value="1"/>
</dbReference>
<feature type="domain" description="RsdA/BaiN/AoA(So)-like insert" evidence="5">
    <location>
        <begin position="198"/>
        <end position="357"/>
    </location>
</feature>
<dbReference type="PRINTS" id="PR00368">
    <property type="entry name" value="FADPNR"/>
</dbReference>
<sequence>MEKTQEKFDVAVIGGGPAGMMAAGRAAELGARVVLIEKNQNLGKKLLITGSGRCNISQAEFNDKKFVEKLGKKGQFLLSALSVFGPAEAVKFFEEKGLKTKVERGGRIFPVSDKSGDVLNVLLKYLSKNKVKLLPGQEVIGFNVGEGMIKSVKLKKGEISARAFILCTGGKSYPGTGSTGAGYEWAREMGHKIISPMPALVPIEVRENWVRGLQGLSLKNVSVTLFQNDKKQDSRFGEMLFTHFGLSGPIILDLSKKIGELLAAGEVILKIDLKPALDVLMLDKRLQRDFKRNKYFKNYLPELLPRKLGDLAARFAKIDLDKKVNSINKEERKRLIDVVKGLKLTAKGLIGFSQAIVTSGGVELKEIDSKTMRSKIIGNLFFAGEIIDLDGPTGGYNLQICWSTGYAAGEGAGRSV</sequence>
<dbReference type="PRINTS" id="PR00411">
    <property type="entry name" value="PNDRDTASEI"/>
</dbReference>
<name>A0A2H0KR65_9BACT</name>
<dbReference type="InterPro" id="IPR055178">
    <property type="entry name" value="RsdA/BaiN/AoA(So)-like_dom"/>
</dbReference>
<comment type="caution">
    <text evidence="6">The sequence shown here is derived from an EMBL/GenBank/DDBJ whole genome shotgun (WGS) entry which is preliminary data.</text>
</comment>
<proteinExistence type="predicted"/>
<dbReference type="PANTHER" id="PTHR42887:SF2">
    <property type="entry name" value="OS12G0638800 PROTEIN"/>
    <property type="match status" value="1"/>
</dbReference>
<evidence type="ECO:0000313" key="7">
    <source>
        <dbReference type="Proteomes" id="UP000231550"/>
    </source>
</evidence>
<dbReference type="PANTHER" id="PTHR42887">
    <property type="entry name" value="OS12G0638800 PROTEIN"/>
    <property type="match status" value="1"/>
</dbReference>
<evidence type="ECO:0000259" key="4">
    <source>
        <dbReference type="Pfam" id="PF03486"/>
    </source>
</evidence>
<dbReference type="SUPFAM" id="SSF160996">
    <property type="entry name" value="HI0933 insert domain-like"/>
    <property type="match status" value="1"/>
</dbReference>
<evidence type="ECO:0000256" key="1">
    <source>
        <dbReference type="ARBA" id="ARBA00001974"/>
    </source>
</evidence>
<evidence type="ECO:0000313" key="6">
    <source>
        <dbReference type="EMBL" id="PIQ74629.1"/>
    </source>
</evidence>
<evidence type="ECO:0000259" key="5">
    <source>
        <dbReference type="Pfam" id="PF22780"/>
    </source>
</evidence>
<dbReference type="InterPro" id="IPR023166">
    <property type="entry name" value="BaiN-like_dom_sf"/>
</dbReference>
<dbReference type="Proteomes" id="UP000231550">
    <property type="component" value="Unassembled WGS sequence"/>
</dbReference>
<keyword evidence="3" id="KW-0274">FAD</keyword>
<dbReference type="InterPro" id="IPR036188">
    <property type="entry name" value="FAD/NAD-bd_sf"/>
</dbReference>
<dbReference type="Gene3D" id="2.40.30.10">
    <property type="entry name" value="Translation factors"/>
    <property type="match status" value="1"/>
</dbReference>
<dbReference type="EMBL" id="PCVN01000029">
    <property type="protein sequence ID" value="PIQ74629.1"/>
    <property type="molecule type" value="Genomic_DNA"/>
</dbReference>
<dbReference type="AlphaFoldDB" id="A0A2H0KR65"/>
<evidence type="ECO:0000256" key="3">
    <source>
        <dbReference type="ARBA" id="ARBA00022827"/>
    </source>
</evidence>
<organism evidence="6 7">
    <name type="scientific">Candidatus Portnoybacteria bacterium CG11_big_fil_rev_8_21_14_0_20_44_10</name>
    <dbReference type="NCBI Taxonomy" id="1974818"/>
    <lineage>
        <taxon>Bacteria</taxon>
        <taxon>Candidatus Portnoyibacteriota</taxon>
    </lineage>
</organism>
<accession>A0A2H0KR65</accession>
<dbReference type="Gene3D" id="3.50.50.60">
    <property type="entry name" value="FAD/NAD(P)-binding domain"/>
    <property type="match status" value="1"/>
</dbReference>
<evidence type="ECO:0000256" key="2">
    <source>
        <dbReference type="ARBA" id="ARBA00022630"/>
    </source>
</evidence>
<dbReference type="Pfam" id="PF03486">
    <property type="entry name" value="HI0933_like"/>
    <property type="match status" value="1"/>
</dbReference>
<dbReference type="SUPFAM" id="SSF51905">
    <property type="entry name" value="FAD/NAD(P)-binding domain"/>
    <property type="match status" value="1"/>
</dbReference>
<protein>
    <submittedName>
        <fullName evidence="6">Aminoacetone oxidase family FAD-binding enzyme</fullName>
    </submittedName>
</protein>
<reference evidence="6 7" key="1">
    <citation type="submission" date="2017-09" db="EMBL/GenBank/DDBJ databases">
        <title>Depth-based differentiation of microbial function through sediment-hosted aquifers and enrichment of novel symbionts in the deep terrestrial subsurface.</title>
        <authorList>
            <person name="Probst A.J."/>
            <person name="Ladd B."/>
            <person name="Jarett J.K."/>
            <person name="Geller-Mcgrath D.E."/>
            <person name="Sieber C.M."/>
            <person name="Emerson J.B."/>
            <person name="Anantharaman K."/>
            <person name="Thomas B.C."/>
            <person name="Malmstrom R."/>
            <person name="Stieglmeier M."/>
            <person name="Klingl A."/>
            <person name="Woyke T."/>
            <person name="Ryan C.M."/>
            <person name="Banfield J.F."/>
        </authorList>
    </citation>
    <scope>NUCLEOTIDE SEQUENCE [LARGE SCALE GENOMIC DNA]</scope>
    <source>
        <strain evidence="6">CG11_big_fil_rev_8_21_14_0_20_44_10</strain>
    </source>
</reference>
<dbReference type="InterPro" id="IPR057661">
    <property type="entry name" value="RsdA/BaiN/AoA(So)_Rossmann"/>
</dbReference>
<keyword evidence="2" id="KW-0285">Flavoprotein</keyword>
<comment type="cofactor">
    <cofactor evidence="1">
        <name>FAD</name>
        <dbReference type="ChEBI" id="CHEBI:57692"/>
    </cofactor>
</comment>
<dbReference type="Gene3D" id="1.10.8.260">
    <property type="entry name" value="HI0933 insert domain-like"/>
    <property type="match status" value="1"/>
</dbReference>
<dbReference type="NCBIfam" id="TIGR00275">
    <property type="entry name" value="aminoacetone oxidase family FAD-binding enzyme"/>
    <property type="match status" value="1"/>
</dbReference>